<reference evidence="3" key="1">
    <citation type="journal article" date="2019" name="Int. J. Syst. Evol. Microbiol.">
        <title>The Global Catalogue of Microorganisms (GCM) 10K type strain sequencing project: providing services to taxonomists for standard genome sequencing and annotation.</title>
        <authorList>
            <consortium name="The Broad Institute Genomics Platform"/>
            <consortium name="The Broad Institute Genome Sequencing Center for Infectious Disease"/>
            <person name="Wu L."/>
            <person name="Ma J."/>
        </authorList>
    </citation>
    <scope>NUCLEOTIDE SEQUENCE [LARGE SCALE GENOMIC DNA]</scope>
    <source>
        <strain evidence="3">KCTC 42903</strain>
    </source>
</reference>
<comment type="caution">
    <text evidence="2">The sequence shown here is derived from an EMBL/GenBank/DDBJ whole genome shotgun (WGS) entry which is preliminary data.</text>
</comment>
<sequence length="67" mass="8218">MDYWYYYLGIPSLFASLVYLILVKIREKEKRKRIKLFEKMDNSKIKAIGDYEKKSKLKNHKNFKNKL</sequence>
<evidence type="ECO:0000313" key="2">
    <source>
        <dbReference type="EMBL" id="MFD2535627.1"/>
    </source>
</evidence>
<proteinExistence type="predicted"/>
<evidence type="ECO:0000313" key="3">
    <source>
        <dbReference type="Proteomes" id="UP001597441"/>
    </source>
</evidence>
<keyword evidence="1" id="KW-0472">Membrane</keyword>
<feature type="transmembrane region" description="Helical" evidence="1">
    <location>
        <begin position="6"/>
        <end position="25"/>
    </location>
</feature>
<dbReference type="RefSeq" id="WP_388018482.1">
    <property type="nucleotide sequence ID" value="NZ_JBHUDT010000004.1"/>
</dbReference>
<protein>
    <submittedName>
        <fullName evidence="2">Uncharacterized protein</fullName>
    </submittedName>
</protein>
<gene>
    <name evidence="2" type="ORF">ACFSQS_10985</name>
</gene>
<keyword evidence="1" id="KW-1133">Transmembrane helix</keyword>
<dbReference type="EMBL" id="JBHULK010000004">
    <property type="protein sequence ID" value="MFD2535627.1"/>
    <property type="molecule type" value="Genomic_DNA"/>
</dbReference>
<keyword evidence="1" id="KW-0812">Transmembrane</keyword>
<evidence type="ECO:0000256" key="1">
    <source>
        <dbReference type="SAM" id="Phobius"/>
    </source>
</evidence>
<dbReference type="Proteomes" id="UP001597441">
    <property type="component" value="Unassembled WGS sequence"/>
</dbReference>
<accession>A0ABW5JUL0</accession>
<name>A0ABW5JUL0_9FLAO</name>
<keyword evidence="3" id="KW-1185">Reference proteome</keyword>
<organism evidence="2 3">
    <name type="scientific">Gelatiniphilus marinus</name>
    <dbReference type="NCBI Taxonomy" id="1759464"/>
    <lineage>
        <taxon>Bacteria</taxon>
        <taxon>Pseudomonadati</taxon>
        <taxon>Bacteroidota</taxon>
        <taxon>Flavobacteriia</taxon>
        <taxon>Flavobacteriales</taxon>
        <taxon>Flavobacteriaceae</taxon>
        <taxon>Gelatiniphilus</taxon>
    </lineage>
</organism>